<evidence type="ECO:0000313" key="2">
    <source>
        <dbReference type="Proteomes" id="UP001066276"/>
    </source>
</evidence>
<proteinExistence type="predicted"/>
<name>A0AAV7WEW6_PLEWA</name>
<dbReference type="AlphaFoldDB" id="A0AAV7WEW6"/>
<accession>A0AAV7WEW6</accession>
<dbReference type="EMBL" id="JANPWB010000002">
    <property type="protein sequence ID" value="KAJ1211302.1"/>
    <property type="molecule type" value="Genomic_DNA"/>
</dbReference>
<organism evidence="1 2">
    <name type="scientific">Pleurodeles waltl</name>
    <name type="common">Iberian ribbed newt</name>
    <dbReference type="NCBI Taxonomy" id="8319"/>
    <lineage>
        <taxon>Eukaryota</taxon>
        <taxon>Metazoa</taxon>
        <taxon>Chordata</taxon>
        <taxon>Craniata</taxon>
        <taxon>Vertebrata</taxon>
        <taxon>Euteleostomi</taxon>
        <taxon>Amphibia</taxon>
        <taxon>Batrachia</taxon>
        <taxon>Caudata</taxon>
        <taxon>Salamandroidea</taxon>
        <taxon>Salamandridae</taxon>
        <taxon>Pleurodelinae</taxon>
        <taxon>Pleurodeles</taxon>
    </lineage>
</organism>
<protein>
    <submittedName>
        <fullName evidence="1">Uncharacterized protein</fullName>
    </submittedName>
</protein>
<keyword evidence="2" id="KW-1185">Reference proteome</keyword>
<dbReference type="Proteomes" id="UP001066276">
    <property type="component" value="Chromosome 1_2"/>
</dbReference>
<sequence length="300" mass="34591">MSNNNISLQGLTAQQLTDWLEKLSSTQGDTSGGSALNLTRLRLEAEDLIEGAMGTDIIDSYRQAELRHLCKLITNKLGIVHQKLADLAEKYDVEIEKTKDLKRSYRLEFDSKEFENMRIPGMKIHIRELLQNIQTWGALDKWEGRRVKKTDKKKRDSGNLTANGQQIEDPVKILPMMEIPGENFVHVPWSRSDILSFTNDYPRLREKPVELYQQIDRCVKLAKCVFVEGLKPEISQMITSHLICWQEKLQIDEVLQYAKCCSDEIELKQRKIKEKAMVMKIKVTQLGMQGSFPQQQQGNI</sequence>
<gene>
    <name evidence="1" type="ORF">NDU88_006663</name>
</gene>
<reference evidence="1" key="1">
    <citation type="journal article" date="2022" name="bioRxiv">
        <title>Sequencing and chromosome-scale assembly of the giantPleurodeles waltlgenome.</title>
        <authorList>
            <person name="Brown T."/>
            <person name="Elewa A."/>
            <person name="Iarovenko S."/>
            <person name="Subramanian E."/>
            <person name="Araus A.J."/>
            <person name="Petzold A."/>
            <person name="Susuki M."/>
            <person name="Suzuki K.-i.T."/>
            <person name="Hayashi T."/>
            <person name="Toyoda A."/>
            <person name="Oliveira C."/>
            <person name="Osipova E."/>
            <person name="Leigh N.D."/>
            <person name="Simon A."/>
            <person name="Yun M.H."/>
        </authorList>
    </citation>
    <scope>NUCLEOTIDE SEQUENCE</scope>
    <source>
        <strain evidence="1">20211129_DDA</strain>
        <tissue evidence="1">Liver</tissue>
    </source>
</reference>
<comment type="caution">
    <text evidence="1">The sequence shown here is derived from an EMBL/GenBank/DDBJ whole genome shotgun (WGS) entry which is preliminary data.</text>
</comment>
<evidence type="ECO:0000313" key="1">
    <source>
        <dbReference type="EMBL" id="KAJ1211302.1"/>
    </source>
</evidence>